<reference evidence="2" key="1">
    <citation type="submission" date="2020-04" db="EMBL/GenBank/DDBJ databases">
        <authorList>
            <person name="Alioto T."/>
            <person name="Alioto T."/>
            <person name="Gomez Garrido J."/>
        </authorList>
    </citation>
    <scope>NUCLEOTIDE SEQUENCE</scope>
    <source>
        <strain evidence="2">A484AB</strain>
    </source>
</reference>
<dbReference type="AlphaFoldDB" id="A0A6S7FYY9"/>
<evidence type="ECO:0000256" key="1">
    <source>
        <dbReference type="SAM" id="MobiDB-lite"/>
    </source>
</evidence>
<evidence type="ECO:0000313" key="3">
    <source>
        <dbReference type="Proteomes" id="UP001152795"/>
    </source>
</evidence>
<organism evidence="2 3">
    <name type="scientific">Paramuricea clavata</name>
    <name type="common">Red gorgonian</name>
    <name type="synonym">Violescent sea-whip</name>
    <dbReference type="NCBI Taxonomy" id="317549"/>
    <lineage>
        <taxon>Eukaryota</taxon>
        <taxon>Metazoa</taxon>
        <taxon>Cnidaria</taxon>
        <taxon>Anthozoa</taxon>
        <taxon>Octocorallia</taxon>
        <taxon>Malacalcyonacea</taxon>
        <taxon>Plexauridae</taxon>
        <taxon>Paramuricea</taxon>
    </lineage>
</organism>
<sequence length="180" mass="20397">MEWGLLRLASILAEYDYQCLNLLSCMTLDNEKCHATVHAKKVKISKLEYARTFGATMKESVKRAAQWAAYCPYYHESKVLVPKYNRFPSKCTIDGTPVYQRSVLLQMTVSFFATLCELLRLFLNFGLDEGEDLHDVDPNEDAIDSNNPDEGQDEFDESSDEDVDVSADDNTSQGSTRTAR</sequence>
<feature type="region of interest" description="Disordered" evidence="1">
    <location>
        <begin position="134"/>
        <end position="180"/>
    </location>
</feature>
<feature type="compositionally biased region" description="Acidic residues" evidence="1">
    <location>
        <begin position="134"/>
        <end position="143"/>
    </location>
</feature>
<comment type="caution">
    <text evidence="2">The sequence shown here is derived from an EMBL/GenBank/DDBJ whole genome shotgun (WGS) entry which is preliminary data.</text>
</comment>
<accession>A0A6S7FYY9</accession>
<evidence type="ECO:0000313" key="2">
    <source>
        <dbReference type="EMBL" id="CAB3979201.1"/>
    </source>
</evidence>
<keyword evidence="3" id="KW-1185">Reference proteome</keyword>
<feature type="compositionally biased region" description="Acidic residues" evidence="1">
    <location>
        <begin position="150"/>
        <end position="167"/>
    </location>
</feature>
<name>A0A6S7FYY9_PARCT</name>
<dbReference type="EMBL" id="CACRXK020000176">
    <property type="protein sequence ID" value="CAB3979201.1"/>
    <property type="molecule type" value="Genomic_DNA"/>
</dbReference>
<feature type="compositionally biased region" description="Polar residues" evidence="1">
    <location>
        <begin position="170"/>
        <end position="180"/>
    </location>
</feature>
<dbReference type="Proteomes" id="UP001152795">
    <property type="component" value="Unassembled WGS sequence"/>
</dbReference>
<proteinExistence type="predicted"/>
<protein>
    <submittedName>
        <fullName evidence="2">Uncharacterized protein</fullName>
    </submittedName>
</protein>
<gene>
    <name evidence="2" type="ORF">PACLA_8A066690</name>
</gene>